<dbReference type="PANTHER" id="PTHR41814">
    <property type="entry name" value="EXPRESSED PROTEIN"/>
    <property type="match status" value="1"/>
</dbReference>
<dbReference type="GO" id="GO:0016787">
    <property type="term" value="F:hydrolase activity"/>
    <property type="evidence" value="ECO:0007669"/>
    <property type="project" value="UniProtKB-KW"/>
</dbReference>
<dbReference type="InterPro" id="IPR008928">
    <property type="entry name" value="6-hairpin_glycosidase_sf"/>
</dbReference>
<dbReference type="Pfam" id="PF07470">
    <property type="entry name" value="Glyco_hydro_88"/>
    <property type="match status" value="1"/>
</dbReference>
<dbReference type="GO" id="GO:0005975">
    <property type="term" value="P:carbohydrate metabolic process"/>
    <property type="evidence" value="ECO:0007669"/>
    <property type="project" value="InterPro"/>
</dbReference>
<dbReference type="Proteomes" id="UP000799770">
    <property type="component" value="Unassembled WGS sequence"/>
</dbReference>
<keyword evidence="3" id="KW-1185">Reference proteome</keyword>
<name>A0A6A5YM91_9PLEO</name>
<dbReference type="PANTHER" id="PTHR41814:SF1">
    <property type="entry name" value="CELLULASE"/>
    <property type="match status" value="1"/>
</dbReference>
<protein>
    <recommendedName>
        <fullName evidence="4">Six-hairpin glycosidase-like protein</fullName>
    </recommendedName>
</protein>
<keyword evidence="1" id="KW-0378">Hydrolase</keyword>
<evidence type="ECO:0000256" key="1">
    <source>
        <dbReference type="ARBA" id="ARBA00022801"/>
    </source>
</evidence>
<proteinExistence type="predicted"/>
<dbReference type="InterPro" id="IPR010905">
    <property type="entry name" value="Glyco_hydro_88"/>
</dbReference>
<dbReference type="Gene3D" id="1.50.10.10">
    <property type="match status" value="1"/>
</dbReference>
<dbReference type="AlphaFoldDB" id="A0A6A5YM91"/>
<accession>A0A6A5YM91</accession>
<gene>
    <name evidence="2" type="ORF">BDV96DRAFT_589451</name>
</gene>
<sequence>MTHSRSPSVEIDITKVVTKAMELSSHSWEYGTAAESLLEFDSSLSVFSRDPFPGNKIPLIQVDGCRSLQYAKEHIQVDRETLCKDKNGVADPASLGVSAILLGQSEPSCREAAHRQMEYISKAPRYGNERALSHRTDVKEAWADFIYMVPPFLAYLAVAESETAHMKSAIHQCQAYRNVLANDSTGPDQGLWHHIVGPLNADPGYWSTSNGWVAAGLARVLATLKSWKLTRSWPAGSHIVSMIQDVLDGVIATDERRELETLLPNYLYSKDEEPWFDEVAGTALLASTVYRMAVLEPQIFEGTDSRTKFRYLDWAENKRQAVYKSVDPETGVARPAVNPLKHSQREPLMTGSPEGQSFVVLLWAAHRDYIESRNS</sequence>
<evidence type="ECO:0000313" key="2">
    <source>
        <dbReference type="EMBL" id="KAF2107278.1"/>
    </source>
</evidence>
<evidence type="ECO:0008006" key="4">
    <source>
        <dbReference type="Google" id="ProtNLM"/>
    </source>
</evidence>
<organism evidence="2 3">
    <name type="scientific">Lophiotrema nucula</name>
    <dbReference type="NCBI Taxonomy" id="690887"/>
    <lineage>
        <taxon>Eukaryota</taxon>
        <taxon>Fungi</taxon>
        <taxon>Dikarya</taxon>
        <taxon>Ascomycota</taxon>
        <taxon>Pezizomycotina</taxon>
        <taxon>Dothideomycetes</taxon>
        <taxon>Pleosporomycetidae</taxon>
        <taxon>Pleosporales</taxon>
        <taxon>Lophiotremataceae</taxon>
        <taxon>Lophiotrema</taxon>
    </lineage>
</organism>
<dbReference type="SUPFAM" id="SSF48208">
    <property type="entry name" value="Six-hairpin glycosidases"/>
    <property type="match status" value="1"/>
</dbReference>
<reference evidence="2" key="1">
    <citation type="journal article" date="2020" name="Stud. Mycol.">
        <title>101 Dothideomycetes genomes: a test case for predicting lifestyles and emergence of pathogens.</title>
        <authorList>
            <person name="Haridas S."/>
            <person name="Albert R."/>
            <person name="Binder M."/>
            <person name="Bloem J."/>
            <person name="Labutti K."/>
            <person name="Salamov A."/>
            <person name="Andreopoulos B."/>
            <person name="Baker S."/>
            <person name="Barry K."/>
            <person name="Bills G."/>
            <person name="Bluhm B."/>
            <person name="Cannon C."/>
            <person name="Castanera R."/>
            <person name="Culley D."/>
            <person name="Daum C."/>
            <person name="Ezra D."/>
            <person name="Gonzalez J."/>
            <person name="Henrissat B."/>
            <person name="Kuo A."/>
            <person name="Liang C."/>
            <person name="Lipzen A."/>
            <person name="Lutzoni F."/>
            <person name="Magnuson J."/>
            <person name="Mondo S."/>
            <person name="Nolan M."/>
            <person name="Ohm R."/>
            <person name="Pangilinan J."/>
            <person name="Park H.-J."/>
            <person name="Ramirez L."/>
            <person name="Alfaro M."/>
            <person name="Sun H."/>
            <person name="Tritt A."/>
            <person name="Yoshinaga Y."/>
            <person name="Zwiers L.-H."/>
            <person name="Turgeon B."/>
            <person name="Goodwin S."/>
            <person name="Spatafora J."/>
            <person name="Crous P."/>
            <person name="Grigoriev I."/>
        </authorList>
    </citation>
    <scope>NUCLEOTIDE SEQUENCE</scope>
    <source>
        <strain evidence="2">CBS 627.86</strain>
    </source>
</reference>
<evidence type="ECO:0000313" key="3">
    <source>
        <dbReference type="Proteomes" id="UP000799770"/>
    </source>
</evidence>
<dbReference type="OrthoDB" id="4138492at2759"/>
<dbReference type="InterPro" id="IPR012341">
    <property type="entry name" value="6hp_glycosidase-like_sf"/>
</dbReference>
<dbReference type="EMBL" id="ML977355">
    <property type="protein sequence ID" value="KAF2107278.1"/>
    <property type="molecule type" value="Genomic_DNA"/>
</dbReference>